<sequence>MTMLPTQQPSSNMKRLRLKKLKKLTAFVRASFSSRRRIKIPPLPVLPTHQTSSTKRLHRTKLAAFLRVSLSGQSRRRTFRKIAAPLPVPKVQGDLEFLRQMANGKESFGPVTRSEKEDEMEDEMEDDIGNHDLTESQNFTMGGIEELYPGLGSHDGAHVETVRVDITDEWTHTDSKSSAHTGKKKWWHRLRGWWKSPSTVVVDDDDPLASPLVHNHTKSVKVDTIHGKYAECDNREIHTNVESAGVYNEAIIKVEKLEGNWSALCIGNGGHFTINYYTIEKGRPTMFYPVLVFMILSFYMQQEARGLSF</sequence>
<dbReference type="Proteomes" id="UP000297245">
    <property type="component" value="Unassembled WGS sequence"/>
</dbReference>
<gene>
    <name evidence="1" type="ORF">K435DRAFT_787383</name>
</gene>
<organism evidence="1 2">
    <name type="scientific">Dendrothele bispora (strain CBS 962.96)</name>
    <dbReference type="NCBI Taxonomy" id="1314807"/>
    <lineage>
        <taxon>Eukaryota</taxon>
        <taxon>Fungi</taxon>
        <taxon>Dikarya</taxon>
        <taxon>Basidiomycota</taxon>
        <taxon>Agaricomycotina</taxon>
        <taxon>Agaricomycetes</taxon>
        <taxon>Agaricomycetidae</taxon>
        <taxon>Agaricales</taxon>
        <taxon>Agaricales incertae sedis</taxon>
        <taxon>Dendrothele</taxon>
    </lineage>
</organism>
<reference evidence="1 2" key="1">
    <citation type="journal article" date="2019" name="Nat. Ecol. Evol.">
        <title>Megaphylogeny resolves global patterns of mushroom evolution.</title>
        <authorList>
            <person name="Varga T."/>
            <person name="Krizsan K."/>
            <person name="Foldi C."/>
            <person name="Dima B."/>
            <person name="Sanchez-Garcia M."/>
            <person name="Sanchez-Ramirez S."/>
            <person name="Szollosi G.J."/>
            <person name="Szarkandi J.G."/>
            <person name="Papp V."/>
            <person name="Albert L."/>
            <person name="Andreopoulos W."/>
            <person name="Angelini C."/>
            <person name="Antonin V."/>
            <person name="Barry K.W."/>
            <person name="Bougher N.L."/>
            <person name="Buchanan P."/>
            <person name="Buyck B."/>
            <person name="Bense V."/>
            <person name="Catcheside P."/>
            <person name="Chovatia M."/>
            <person name="Cooper J."/>
            <person name="Damon W."/>
            <person name="Desjardin D."/>
            <person name="Finy P."/>
            <person name="Geml J."/>
            <person name="Haridas S."/>
            <person name="Hughes K."/>
            <person name="Justo A."/>
            <person name="Karasinski D."/>
            <person name="Kautmanova I."/>
            <person name="Kiss B."/>
            <person name="Kocsube S."/>
            <person name="Kotiranta H."/>
            <person name="LaButti K.M."/>
            <person name="Lechner B.E."/>
            <person name="Liimatainen K."/>
            <person name="Lipzen A."/>
            <person name="Lukacs Z."/>
            <person name="Mihaltcheva S."/>
            <person name="Morgado L.N."/>
            <person name="Niskanen T."/>
            <person name="Noordeloos M.E."/>
            <person name="Ohm R.A."/>
            <person name="Ortiz-Santana B."/>
            <person name="Ovrebo C."/>
            <person name="Racz N."/>
            <person name="Riley R."/>
            <person name="Savchenko A."/>
            <person name="Shiryaev A."/>
            <person name="Soop K."/>
            <person name="Spirin V."/>
            <person name="Szebenyi C."/>
            <person name="Tomsovsky M."/>
            <person name="Tulloss R.E."/>
            <person name="Uehling J."/>
            <person name="Grigoriev I.V."/>
            <person name="Vagvolgyi C."/>
            <person name="Papp T."/>
            <person name="Martin F.M."/>
            <person name="Miettinen O."/>
            <person name="Hibbett D.S."/>
            <person name="Nagy L.G."/>
        </authorList>
    </citation>
    <scope>NUCLEOTIDE SEQUENCE [LARGE SCALE GENOMIC DNA]</scope>
    <source>
        <strain evidence="1 2">CBS 962.96</strain>
    </source>
</reference>
<accession>A0A4S8KKL3</accession>
<protein>
    <submittedName>
        <fullName evidence="1">Uncharacterized protein</fullName>
    </submittedName>
</protein>
<name>A0A4S8KKL3_DENBC</name>
<proteinExistence type="predicted"/>
<evidence type="ECO:0000313" key="1">
    <source>
        <dbReference type="EMBL" id="THU76076.1"/>
    </source>
</evidence>
<dbReference type="AlphaFoldDB" id="A0A4S8KKL3"/>
<evidence type="ECO:0000313" key="2">
    <source>
        <dbReference type="Proteomes" id="UP000297245"/>
    </source>
</evidence>
<dbReference type="EMBL" id="ML181210">
    <property type="protein sequence ID" value="THU76076.1"/>
    <property type="molecule type" value="Genomic_DNA"/>
</dbReference>
<keyword evidence="2" id="KW-1185">Reference proteome</keyword>